<dbReference type="KEGG" id="bbel:109475740"/>
<dbReference type="Gene3D" id="3.40.50.10140">
    <property type="entry name" value="Toll/interleukin-1 receptor homology (TIR) domain"/>
    <property type="match status" value="1"/>
</dbReference>
<dbReference type="InterPro" id="IPR016024">
    <property type="entry name" value="ARM-type_fold"/>
</dbReference>
<dbReference type="AlphaFoldDB" id="A0A6P4ZLY6"/>
<dbReference type="OrthoDB" id="2148946at2759"/>
<dbReference type="Proteomes" id="UP000515135">
    <property type="component" value="Unplaced"/>
</dbReference>
<keyword evidence="2" id="KW-1185">Reference proteome</keyword>
<organism evidence="2 3">
    <name type="scientific">Branchiostoma belcheri</name>
    <name type="common">Amphioxus</name>
    <dbReference type="NCBI Taxonomy" id="7741"/>
    <lineage>
        <taxon>Eukaryota</taxon>
        <taxon>Metazoa</taxon>
        <taxon>Chordata</taxon>
        <taxon>Cephalochordata</taxon>
        <taxon>Leptocardii</taxon>
        <taxon>Amphioxiformes</taxon>
        <taxon>Branchiostomatidae</taxon>
        <taxon>Branchiostoma</taxon>
    </lineage>
</organism>
<dbReference type="GeneID" id="109475740"/>
<dbReference type="SUPFAM" id="SSF48371">
    <property type="entry name" value="ARM repeat"/>
    <property type="match status" value="1"/>
</dbReference>
<dbReference type="GO" id="GO:0007165">
    <property type="term" value="P:signal transduction"/>
    <property type="evidence" value="ECO:0007669"/>
    <property type="project" value="InterPro"/>
</dbReference>
<dbReference type="InterPro" id="IPR000157">
    <property type="entry name" value="TIR_dom"/>
</dbReference>
<proteinExistence type="predicted"/>
<dbReference type="InterPro" id="IPR000225">
    <property type="entry name" value="Armadillo"/>
</dbReference>
<feature type="domain" description="TIR" evidence="1">
    <location>
        <begin position="348"/>
        <end position="460"/>
    </location>
</feature>
<gene>
    <name evidence="3" type="primary">LOC109475740</name>
</gene>
<reference evidence="3" key="1">
    <citation type="submission" date="2025-08" db="UniProtKB">
        <authorList>
            <consortium name="RefSeq"/>
        </authorList>
    </citation>
    <scope>IDENTIFICATION</scope>
    <source>
        <tissue evidence="3">Gonad</tissue>
    </source>
</reference>
<accession>A0A6P4ZLY6</accession>
<evidence type="ECO:0000313" key="3">
    <source>
        <dbReference type="RefSeq" id="XP_019632062.1"/>
    </source>
</evidence>
<dbReference type="PANTHER" id="PTHR46270:SF2">
    <property type="entry name" value="TIR DOMAIN-CONTAINING PROTEIN"/>
    <property type="match status" value="1"/>
</dbReference>
<protein>
    <submittedName>
        <fullName evidence="3">Uncharacterized protein LOC109475740</fullName>
    </submittedName>
</protein>
<evidence type="ECO:0000313" key="2">
    <source>
        <dbReference type="Proteomes" id="UP000515135"/>
    </source>
</evidence>
<dbReference type="InterPro" id="IPR035897">
    <property type="entry name" value="Toll_tir_struct_dom_sf"/>
</dbReference>
<dbReference type="PANTHER" id="PTHR46270">
    <property type="entry name" value="ARMADILLO-TYPE FOLD-RELATED"/>
    <property type="match status" value="1"/>
</dbReference>
<evidence type="ECO:0000259" key="1">
    <source>
        <dbReference type="Pfam" id="PF13676"/>
    </source>
</evidence>
<dbReference type="InterPro" id="IPR011989">
    <property type="entry name" value="ARM-like"/>
</dbReference>
<dbReference type="Pfam" id="PF13676">
    <property type="entry name" value="TIR_2"/>
    <property type="match status" value="1"/>
</dbReference>
<dbReference type="Gene3D" id="1.25.10.10">
    <property type="entry name" value="Leucine-rich Repeat Variant"/>
    <property type="match status" value="1"/>
</dbReference>
<dbReference type="RefSeq" id="XP_019632062.1">
    <property type="nucleotide sequence ID" value="XM_019776503.1"/>
</dbReference>
<name>A0A6P4ZLY6_BRABE</name>
<feature type="non-terminal residue" evidence="3">
    <location>
        <position position="569"/>
    </location>
</feature>
<dbReference type="SUPFAM" id="SSF52200">
    <property type="entry name" value="Toll/Interleukin receptor TIR domain"/>
    <property type="match status" value="1"/>
</dbReference>
<sequence length="569" mass="64241">MTDAIATIKKRTEDVSANVATLRKKVCDPYDKFVTKSQRKRLGDRLADIGAALFFKEKIEWLQGDFGGEGFSYRKCLYDCCLKYSGCSSNFAEELGKAGIIPILLQDLQEVEKTGNTKRIHKQILDNSLGIMYNISRMASSTRPFFKESGAIDVLKPYLKAEKKPKVRIWAILILAYVIDEKENLEIVANPDVILFLVEMFKDAVDDETRVVHRFTATELAMAVERLAVNDTSEDNNKLTLVAKGVLPPLIQLMTEGHEEEQIHAIKAICQLAFHPTNREMIAGLKTIPRLRELEQSKHRGHPIAKAARGALWVLQDAETRKQKGTKIDNQDAGKTDETKRGSRVGHIMLSYQWDHQEVVKKIKTALEAKGYQIWMDIDQMGGSTLDAMAGAVEGAAVVLICMSRKYKESANCRREASYTADKKKTIIPLVMESGYRADGWLGVLVASLLYFDFSDKDRFDTVIVALMKEIDVAIKKASEKVPKATRKPNGPKLQDRTQANVKDIDVRKWIQENQLEGDLEKLEPEDLEFLQMMKNESPDEFYKSLVDELGLKTISSKRKFTKALENLG</sequence>
<dbReference type="SMART" id="SM00185">
    <property type="entry name" value="ARM"/>
    <property type="match status" value="3"/>
</dbReference>